<evidence type="ECO:0000256" key="3">
    <source>
        <dbReference type="ARBA" id="ARBA00022737"/>
    </source>
</evidence>
<dbReference type="RefSeq" id="XP_030895629.1">
    <property type="nucleotide sequence ID" value="XM_031039769.1"/>
</dbReference>
<dbReference type="AlphaFoldDB" id="A0A7F8RRK5"/>
<dbReference type="PANTHER" id="PTHR45716:SF4">
    <property type="entry name" value="SYNAPTOTAGMIN-LIKE PROTEIN 4"/>
    <property type="match status" value="1"/>
</dbReference>
<dbReference type="SMART" id="SM00239">
    <property type="entry name" value="C2"/>
    <property type="match status" value="1"/>
</dbReference>
<dbReference type="GO" id="GO:0042043">
    <property type="term" value="F:neurexin family protein binding"/>
    <property type="evidence" value="ECO:0007669"/>
    <property type="project" value="TreeGrafter"/>
</dbReference>
<evidence type="ECO:0000259" key="7">
    <source>
        <dbReference type="PROSITE" id="PS50004"/>
    </source>
</evidence>
<dbReference type="GO" id="GO:0005543">
    <property type="term" value="F:phospholipid binding"/>
    <property type="evidence" value="ECO:0007669"/>
    <property type="project" value="InterPro"/>
</dbReference>
<dbReference type="PANTHER" id="PTHR45716">
    <property type="entry name" value="BITESIZE, ISOFORM I"/>
    <property type="match status" value="1"/>
</dbReference>
<feature type="region of interest" description="Disordered" evidence="6">
    <location>
        <begin position="281"/>
        <end position="301"/>
    </location>
</feature>
<dbReference type="SUPFAM" id="SSF57903">
    <property type="entry name" value="FYVE/PHD zinc finger"/>
    <property type="match status" value="1"/>
</dbReference>
<accession>A0A7F8RRK5</accession>
<dbReference type="PROSITE" id="PS50004">
    <property type="entry name" value="C2"/>
    <property type="match status" value="1"/>
</dbReference>
<feature type="domain" description="C2" evidence="7">
    <location>
        <begin position="356"/>
        <end position="478"/>
    </location>
</feature>
<proteinExistence type="predicted"/>
<evidence type="ECO:0000256" key="1">
    <source>
        <dbReference type="ARBA" id="ARBA00004170"/>
    </source>
</evidence>
<feature type="region of interest" description="Disordered" evidence="6">
    <location>
        <begin position="176"/>
        <end position="196"/>
    </location>
</feature>
<dbReference type="InterPro" id="IPR010911">
    <property type="entry name" value="Rab_BD"/>
</dbReference>
<dbReference type="InterPro" id="IPR001565">
    <property type="entry name" value="Synaptotagmin"/>
</dbReference>
<dbReference type="Gene3D" id="3.30.40.10">
    <property type="entry name" value="Zinc/RING finger domain, C3HC4 (zinc finger)"/>
    <property type="match status" value="1"/>
</dbReference>
<evidence type="ECO:0000256" key="4">
    <source>
        <dbReference type="ARBA" id="ARBA00023136"/>
    </source>
</evidence>
<feature type="coiled-coil region" evidence="5">
    <location>
        <begin position="22"/>
        <end position="49"/>
    </location>
</feature>
<evidence type="ECO:0000256" key="5">
    <source>
        <dbReference type="SAM" id="Coils"/>
    </source>
</evidence>
<name>A0A7F8RRK5_LEPWE</name>
<dbReference type="PROSITE" id="PS50916">
    <property type="entry name" value="RABBD"/>
    <property type="match status" value="1"/>
</dbReference>
<dbReference type="InterPro" id="IPR013083">
    <property type="entry name" value="Znf_RING/FYVE/PHD"/>
</dbReference>
<dbReference type="SUPFAM" id="SSF49562">
    <property type="entry name" value="C2 domain (Calcium/lipid-binding domain, CaLB)"/>
    <property type="match status" value="1"/>
</dbReference>
<gene>
    <name evidence="10" type="primary">SYTL4</name>
</gene>
<sequence>MSEILDLSFLSEVERDLILSVLQRDEELRKADEKRIRRLKNELLEIKRKGAKRGSQHYGDRTCARCQESLGRLTPKTNTCRGCNHLVCRDCRIQESNGTWRCKVCTKEIELKKATGDWFYDQKMNRFAYHTGSEIIRMSLRRKPAVNKREMLGQPLLHQSQMDDIWPGRKIIQEQQKKPSVPFEVPKPKSGKSALEAESESLDSYIADSDSLSRRDSLDKSGLFPEWKKMSAPAPQVEKETQPGGQNVISVDEGEMIFKKNTRKVLRPSEYTKSVIDLRPEDVGHESGSLGDRSKSVPGLSVDMEEEEEEEDIDHLVKLHRQKLARSSMRSGSSMSTIGSMMSIYSEAGDFGNIFVTGKIAFSLKYERQTQTLVIHVKECHQLAYADEAKKRSNPYVKTYLLPDRSRQGKRKTSIKRDTTNPLYDETLRYEIPESLLAQRTLQFSVWHHGRFGRNTFLGEAEVQMDSWKLDKKLDHCLPLHGKISAESPTGLPSHKGELVVSLKYIPASKLPVGGDWKKRISNGEVVDWMDSTGEEVSLWQKMRQYPGSWAEGTLQLRSSMAKQKLGL</sequence>
<dbReference type="CDD" id="cd04029">
    <property type="entry name" value="C2A_SLP-4_5"/>
    <property type="match status" value="1"/>
</dbReference>
<dbReference type="FunFam" id="2.60.40.150:FF:000006">
    <property type="entry name" value="Synaptotagmin-like 5, isoform CRA_a"/>
    <property type="match status" value="1"/>
</dbReference>
<evidence type="ECO:0000259" key="8">
    <source>
        <dbReference type="PROSITE" id="PS50916"/>
    </source>
</evidence>
<protein>
    <submittedName>
        <fullName evidence="10">Synaptotagmin-like protein 4 isoform X3</fullName>
    </submittedName>
</protein>
<reference evidence="10" key="1">
    <citation type="submission" date="2025-08" db="UniProtKB">
        <authorList>
            <consortium name="RefSeq"/>
        </authorList>
    </citation>
    <scope>IDENTIFICATION</scope>
    <source>
        <tissue evidence="10">Liver</tissue>
    </source>
</reference>
<dbReference type="FunFam" id="3.30.40.10:FF:000018">
    <property type="entry name" value="Synaptotagmin-like 5, isoform CRA_a"/>
    <property type="match status" value="1"/>
</dbReference>
<dbReference type="InterPro" id="IPR011011">
    <property type="entry name" value="Znf_FYVE_PHD"/>
</dbReference>
<feature type="region of interest" description="Disordered" evidence="6">
    <location>
        <begin position="224"/>
        <end position="247"/>
    </location>
</feature>
<dbReference type="InterPro" id="IPR041282">
    <property type="entry name" value="FYVE_2"/>
</dbReference>
<dbReference type="Pfam" id="PF00168">
    <property type="entry name" value="C2"/>
    <property type="match status" value="1"/>
</dbReference>
<dbReference type="GO" id="GO:0070382">
    <property type="term" value="C:exocytic vesicle"/>
    <property type="evidence" value="ECO:0007669"/>
    <property type="project" value="TreeGrafter"/>
</dbReference>
<dbReference type="GeneID" id="102730787"/>
<feature type="domain" description="RabBD" evidence="8">
    <location>
        <begin position="4"/>
        <end position="122"/>
    </location>
</feature>
<dbReference type="InterPro" id="IPR044134">
    <property type="entry name" value="FYVE_Slp4"/>
</dbReference>
<dbReference type="InterPro" id="IPR037303">
    <property type="entry name" value="SLP-4/5_C2A"/>
</dbReference>
<dbReference type="InterPro" id="IPR000008">
    <property type="entry name" value="C2_dom"/>
</dbReference>
<dbReference type="GO" id="GO:0006886">
    <property type="term" value="P:intracellular protein transport"/>
    <property type="evidence" value="ECO:0007669"/>
    <property type="project" value="InterPro"/>
</dbReference>
<keyword evidence="3" id="KW-0677">Repeat</keyword>
<dbReference type="CDD" id="cd15764">
    <property type="entry name" value="FYVE_Slp4"/>
    <property type="match status" value="1"/>
</dbReference>
<dbReference type="CTD" id="94121"/>
<dbReference type="InterPro" id="IPR035892">
    <property type="entry name" value="C2_domain_sf"/>
</dbReference>
<evidence type="ECO:0000256" key="6">
    <source>
        <dbReference type="SAM" id="MobiDB-lite"/>
    </source>
</evidence>
<keyword evidence="9" id="KW-1185">Reference proteome</keyword>
<keyword evidence="4" id="KW-0472">Membrane</keyword>
<dbReference type="PRINTS" id="PR00399">
    <property type="entry name" value="SYNAPTOTAGMN"/>
</dbReference>
<dbReference type="GO" id="GO:0005886">
    <property type="term" value="C:plasma membrane"/>
    <property type="evidence" value="ECO:0007669"/>
    <property type="project" value="TreeGrafter"/>
</dbReference>
<comment type="subcellular location">
    <subcellularLocation>
        <location evidence="1">Membrane</location>
        <topology evidence="1">Peripheral membrane protein</topology>
    </subcellularLocation>
</comment>
<keyword evidence="5" id="KW-0175">Coiled coil</keyword>
<dbReference type="GO" id="GO:0006887">
    <property type="term" value="P:exocytosis"/>
    <property type="evidence" value="ECO:0007669"/>
    <property type="project" value="TreeGrafter"/>
</dbReference>
<evidence type="ECO:0000313" key="10">
    <source>
        <dbReference type="RefSeq" id="XP_030895629.1"/>
    </source>
</evidence>
<keyword evidence="2" id="KW-0597">Phosphoprotein</keyword>
<dbReference type="GO" id="GO:0031267">
    <property type="term" value="F:small GTPase binding"/>
    <property type="evidence" value="ECO:0007669"/>
    <property type="project" value="InterPro"/>
</dbReference>
<dbReference type="Gene3D" id="2.60.40.150">
    <property type="entry name" value="C2 domain"/>
    <property type="match status" value="1"/>
</dbReference>
<dbReference type="Proteomes" id="UP000245341">
    <property type="component" value="Unplaced"/>
</dbReference>
<organism evidence="9 10">
    <name type="scientific">Leptonychotes weddellii</name>
    <name type="common">Weddell seal</name>
    <name type="synonym">Otaria weddellii</name>
    <dbReference type="NCBI Taxonomy" id="9713"/>
    <lineage>
        <taxon>Eukaryota</taxon>
        <taxon>Metazoa</taxon>
        <taxon>Chordata</taxon>
        <taxon>Craniata</taxon>
        <taxon>Vertebrata</taxon>
        <taxon>Euteleostomi</taxon>
        <taxon>Mammalia</taxon>
        <taxon>Eutheria</taxon>
        <taxon>Laurasiatheria</taxon>
        <taxon>Carnivora</taxon>
        <taxon>Caniformia</taxon>
        <taxon>Pinnipedia</taxon>
        <taxon>Phocidae</taxon>
        <taxon>Monachinae</taxon>
        <taxon>Lobodontini</taxon>
        <taxon>Leptonychotes</taxon>
    </lineage>
</organism>
<evidence type="ECO:0000313" key="9">
    <source>
        <dbReference type="Proteomes" id="UP000245341"/>
    </source>
</evidence>
<dbReference type="Pfam" id="PF02318">
    <property type="entry name" value="FYVE_2"/>
    <property type="match status" value="1"/>
</dbReference>
<evidence type="ECO:0000256" key="2">
    <source>
        <dbReference type="ARBA" id="ARBA00022553"/>
    </source>
</evidence>